<dbReference type="PROSITE" id="PS50983">
    <property type="entry name" value="FE_B12_PBP"/>
    <property type="match status" value="1"/>
</dbReference>
<proteinExistence type="inferred from homology"/>
<protein>
    <submittedName>
        <fullName evidence="4">Iron ABC transporter substrate-binding protein</fullName>
    </submittedName>
</protein>
<evidence type="ECO:0000256" key="1">
    <source>
        <dbReference type="ARBA" id="ARBA00008814"/>
    </source>
</evidence>
<comment type="caution">
    <text evidence="4">The sequence shown here is derived from an EMBL/GenBank/DDBJ whole genome shotgun (WGS) entry which is preliminary data.</text>
</comment>
<dbReference type="GO" id="GO:0071281">
    <property type="term" value="P:cellular response to iron ion"/>
    <property type="evidence" value="ECO:0007669"/>
    <property type="project" value="TreeGrafter"/>
</dbReference>
<dbReference type="InterPro" id="IPR050902">
    <property type="entry name" value="ABC_Transporter_SBP"/>
</dbReference>
<dbReference type="OrthoDB" id="9816357at2"/>
<keyword evidence="2" id="KW-0472">Membrane</keyword>
<dbReference type="Proteomes" id="UP000036503">
    <property type="component" value="Unassembled WGS sequence"/>
</dbReference>
<dbReference type="EMBL" id="LEKT01000006">
    <property type="protein sequence ID" value="KMO87366.1"/>
    <property type="molecule type" value="Genomic_DNA"/>
</dbReference>
<feature type="transmembrane region" description="Helical" evidence="2">
    <location>
        <begin position="6"/>
        <end position="27"/>
    </location>
</feature>
<comment type="similarity">
    <text evidence="1">Belongs to the bacterial solute-binding protein 8 family.</text>
</comment>
<dbReference type="InParanoid" id="A0A0J6ZQY4"/>
<dbReference type="PANTHER" id="PTHR30535:SF34">
    <property type="entry name" value="MOLYBDATE-BINDING PROTEIN MOLA"/>
    <property type="match status" value="1"/>
</dbReference>
<dbReference type="InterPro" id="IPR002491">
    <property type="entry name" value="ABC_transptr_periplasmic_BD"/>
</dbReference>
<dbReference type="STRING" id="39029.BSR42_00575"/>
<reference evidence="4 5" key="1">
    <citation type="submission" date="2015-06" db="EMBL/GenBank/DDBJ databases">
        <title>Draft genome sequence of beer spoilage bacterium Megasphaera cerevisiae type strain 20462.</title>
        <authorList>
            <person name="Kutumbaka K."/>
            <person name="Pasmowitz J."/>
            <person name="Mategko J."/>
            <person name="Reyes D."/>
            <person name="Friedrich A."/>
            <person name="Han S."/>
            <person name="Martens-Habbena W."/>
            <person name="Neal-McKinney J."/>
            <person name="Janagama H.K."/>
            <person name="Nadala C."/>
            <person name="Samadpour M."/>
        </authorList>
    </citation>
    <scope>NUCLEOTIDE SEQUENCE [LARGE SCALE GENOMIC DNA]</scope>
    <source>
        <strain evidence="4 5">DSM 20462</strain>
    </source>
</reference>
<feature type="domain" description="Fe/B12 periplasmic-binding" evidence="3">
    <location>
        <begin position="55"/>
        <end position="319"/>
    </location>
</feature>
<accession>A0A0J6ZQY4</accession>
<dbReference type="PATRIC" id="fig|1122219.3.peg.2469"/>
<sequence length="321" mass="35228">MRKVILYAVTAVILCLFGGVAYMMLYGNTEQSTAAMRQVTDSTGTAMEIPVHPKRVVFLNVSNMDMYVAAGGADTVVGKPTSQSMSPELAQYVSNAQEIGIIHSPNIEKILSLHPDLVIGVNVPFHNQIRDTLQQNHIPLYINTLDSYEDTLKTMKFYGALTGQPDIADKKIAEIKSQCDAALALTQGKQSLKTLILFSNPSSNSMASSSTFSGDLLKRLGGINIADLDTSMTGQFIPLSMEYVIKQDPQVVFIISMGNTPENLARFKEQMEQSDAWNQTAAVKNGRVYDLPMDLFTVNPGSRIGEAMVYMAHSLYPQEDK</sequence>
<keyword evidence="5" id="KW-1185">Reference proteome</keyword>
<dbReference type="SUPFAM" id="SSF53807">
    <property type="entry name" value="Helical backbone' metal receptor"/>
    <property type="match status" value="1"/>
</dbReference>
<dbReference type="FunCoup" id="A0A0J6ZQY4">
    <property type="interactions" value="78"/>
</dbReference>
<dbReference type="RefSeq" id="WP_048513347.1">
    <property type="nucleotide sequence ID" value="NZ_FUXD01000002.1"/>
</dbReference>
<dbReference type="AlphaFoldDB" id="A0A0J6ZQY4"/>
<organism evidence="4 5">
    <name type="scientific">Megasphaera cerevisiae DSM 20462</name>
    <dbReference type="NCBI Taxonomy" id="1122219"/>
    <lineage>
        <taxon>Bacteria</taxon>
        <taxon>Bacillati</taxon>
        <taxon>Bacillota</taxon>
        <taxon>Negativicutes</taxon>
        <taxon>Veillonellales</taxon>
        <taxon>Veillonellaceae</taxon>
        <taxon>Megasphaera</taxon>
    </lineage>
</organism>
<dbReference type="Pfam" id="PF01497">
    <property type="entry name" value="Peripla_BP_2"/>
    <property type="match status" value="1"/>
</dbReference>
<evidence type="ECO:0000313" key="5">
    <source>
        <dbReference type="Proteomes" id="UP000036503"/>
    </source>
</evidence>
<keyword evidence="2" id="KW-0812">Transmembrane</keyword>
<name>A0A0J6ZQY4_9FIRM</name>
<evidence type="ECO:0000313" key="4">
    <source>
        <dbReference type="EMBL" id="KMO87366.1"/>
    </source>
</evidence>
<keyword evidence="2" id="KW-1133">Transmembrane helix</keyword>
<gene>
    <name evidence="4" type="ORF">AB840_02965</name>
</gene>
<dbReference type="PANTHER" id="PTHR30535">
    <property type="entry name" value="VITAMIN B12-BINDING PROTEIN"/>
    <property type="match status" value="1"/>
</dbReference>
<evidence type="ECO:0000256" key="2">
    <source>
        <dbReference type="SAM" id="Phobius"/>
    </source>
</evidence>
<evidence type="ECO:0000259" key="3">
    <source>
        <dbReference type="PROSITE" id="PS50983"/>
    </source>
</evidence>
<dbReference type="Gene3D" id="3.40.50.1980">
    <property type="entry name" value="Nitrogenase molybdenum iron protein domain"/>
    <property type="match status" value="2"/>
</dbReference>